<accession>A0ABD3PAG7</accession>
<keyword evidence="6" id="KW-1185">Reference proteome</keyword>
<dbReference type="Proteomes" id="UP001530315">
    <property type="component" value="Unassembled WGS sequence"/>
</dbReference>
<sequence length="262" mass="29748">MKDPSLTARLVKSMAAAANIDISVKCQIGMFNSEDDLQTLNQEDYQYMTKYISMIHNAGTSHVILHTRPAILSLSPVKNRVMPTLNYDFVNQIASDFRGKVKITMNGGITSLHQLSSLQSNDKHSIYSHMAGRWCLRRPLDLAAVEQTLCKKAIQHPQKCIDSYMEYALANQSKFSLAEVCLLLFLVVEQLREDYDQEEEGVLLSRDDMESLYDSIQDGLKELGRDNMASTDAVYFKQLAGLFKLLAETKVVNKWKRNRSEL</sequence>
<dbReference type="Gene3D" id="3.20.20.70">
    <property type="entry name" value="Aldolase class I"/>
    <property type="match status" value="1"/>
</dbReference>
<evidence type="ECO:0000313" key="5">
    <source>
        <dbReference type="EMBL" id="KAL3785155.1"/>
    </source>
</evidence>
<dbReference type="PANTHER" id="PTHR42907">
    <property type="entry name" value="FMN-LINKED OXIDOREDUCTASES SUPERFAMILY PROTEIN"/>
    <property type="match status" value="1"/>
</dbReference>
<dbReference type="InterPro" id="IPR035587">
    <property type="entry name" value="DUS-like_FMN-bd"/>
</dbReference>
<dbReference type="SUPFAM" id="SSF51395">
    <property type="entry name" value="FMN-linked oxidoreductases"/>
    <property type="match status" value="1"/>
</dbReference>
<dbReference type="Pfam" id="PF01207">
    <property type="entry name" value="Dus"/>
    <property type="match status" value="1"/>
</dbReference>
<evidence type="ECO:0000256" key="3">
    <source>
        <dbReference type="ARBA" id="ARBA00022884"/>
    </source>
</evidence>
<dbReference type="GO" id="GO:0000049">
    <property type="term" value="F:tRNA binding"/>
    <property type="evidence" value="ECO:0007669"/>
    <property type="project" value="UniProtKB-KW"/>
</dbReference>
<keyword evidence="2" id="KW-0521">NADP</keyword>
<dbReference type="InterPro" id="IPR013785">
    <property type="entry name" value="Aldolase_TIM"/>
</dbReference>
<organism evidence="5 6">
    <name type="scientific">Stephanodiscus triporus</name>
    <dbReference type="NCBI Taxonomy" id="2934178"/>
    <lineage>
        <taxon>Eukaryota</taxon>
        <taxon>Sar</taxon>
        <taxon>Stramenopiles</taxon>
        <taxon>Ochrophyta</taxon>
        <taxon>Bacillariophyta</taxon>
        <taxon>Coscinodiscophyceae</taxon>
        <taxon>Thalassiosirophycidae</taxon>
        <taxon>Stephanodiscales</taxon>
        <taxon>Stephanodiscaceae</taxon>
        <taxon>Stephanodiscus</taxon>
    </lineage>
</organism>
<keyword evidence="1" id="KW-0820">tRNA-binding</keyword>
<evidence type="ECO:0000313" key="6">
    <source>
        <dbReference type="Proteomes" id="UP001530315"/>
    </source>
</evidence>
<dbReference type="InterPro" id="IPR004653">
    <property type="entry name" value="DusA"/>
</dbReference>
<protein>
    <recommendedName>
        <fullName evidence="4">DUS-like FMN-binding domain-containing protein</fullName>
    </recommendedName>
</protein>
<proteinExistence type="predicted"/>
<comment type="caution">
    <text evidence="5">The sequence shown here is derived from an EMBL/GenBank/DDBJ whole genome shotgun (WGS) entry which is preliminary data.</text>
</comment>
<name>A0ABD3PAG7_9STRA</name>
<feature type="domain" description="DUS-like FMN-binding" evidence="4">
    <location>
        <begin position="1"/>
        <end position="168"/>
    </location>
</feature>
<keyword evidence="3" id="KW-0694">RNA-binding</keyword>
<dbReference type="PANTHER" id="PTHR42907:SF1">
    <property type="entry name" value="FMN-LINKED OXIDOREDUCTASES SUPERFAMILY PROTEIN"/>
    <property type="match status" value="1"/>
</dbReference>
<dbReference type="EMBL" id="JALLAZ020000900">
    <property type="protein sequence ID" value="KAL3785155.1"/>
    <property type="molecule type" value="Genomic_DNA"/>
</dbReference>
<reference evidence="5 6" key="1">
    <citation type="submission" date="2024-10" db="EMBL/GenBank/DDBJ databases">
        <title>Updated reference genomes for cyclostephanoid diatoms.</title>
        <authorList>
            <person name="Roberts W.R."/>
            <person name="Alverson A.J."/>
        </authorList>
    </citation>
    <scope>NUCLEOTIDE SEQUENCE [LARGE SCALE GENOMIC DNA]</scope>
    <source>
        <strain evidence="5 6">AJA276-08</strain>
    </source>
</reference>
<evidence type="ECO:0000259" key="4">
    <source>
        <dbReference type="Pfam" id="PF01207"/>
    </source>
</evidence>
<evidence type="ECO:0000256" key="1">
    <source>
        <dbReference type="ARBA" id="ARBA00022555"/>
    </source>
</evidence>
<evidence type="ECO:0000256" key="2">
    <source>
        <dbReference type="ARBA" id="ARBA00022857"/>
    </source>
</evidence>
<gene>
    <name evidence="5" type="ORF">ACHAW5_000187</name>
</gene>
<dbReference type="AlphaFoldDB" id="A0ABD3PAG7"/>